<evidence type="ECO:0000256" key="1">
    <source>
        <dbReference type="ARBA" id="ARBA00006745"/>
    </source>
</evidence>
<dbReference type="InterPro" id="IPR011059">
    <property type="entry name" value="Metal-dep_hydrolase_composite"/>
</dbReference>
<dbReference type="InterPro" id="IPR032466">
    <property type="entry name" value="Metal_Hydrolase"/>
</dbReference>
<dbReference type="SUPFAM" id="SSF51556">
    <property type="entry name" value="Metallo-dependent hydrolases"/>
    <property type="match status" value="1"/>
</dbReference>
<dbReference type="Proteomes" id="UP000218934">
    <property type="component" value="Unassembled WGS sequence"/>
</dbReference>
<comment type="similarity">
    <text evidence="1">Belongs to the metallo-dependent hydrolases superfamily. ATZ/TRZ family.</text>
</comment>
<dbReference type="GO" id="GO:0016810">
    <property type="term" value="F:hydrolase activity, acting on carbon-nitrogen (but not peptide) bonds"/>
    <property type="evidence" value="ECO:0007669"/>
    <property type="project" value="InterPro"/>
</dbReference>
<accession>A0A2A4FSU8</accession>
<name>A0A2A4FSU8_9SPHN</name>
<dbReference type="OrthoDB" id="9796020at2"/>
<dbReference type="Gene3D" id="2.30.40.10">
    <property type="entry name" value="Urease, subunit C, domain 1"/>
    <property type="match status" value="1"/>
</dbReference>
<comment type="caution">
    <text evidence="4">The sequence shown here is derived from an EMBL/GenBank/DDBJ whole genome shotgun (WGS) entry which is preliminary data.</text>
</comment>
<dbReference type="InterPro" id="IPR006680">
    <property type="entry name" value="Amidohydro-rel"/>
</dbReference>
<sequence>MAEFISKEARVKTLIKHAFVVSVDPSIGDIDGGDILIENGVISAVGISIEAEGAEPIDATGCIAIPGFVDTHRHFWEGALRSSTADWALLDFAGNMLVLASTCLRPQDMYATSLQGGLEALNAGVTTVADYCHNVISPEHAEQAVQGLRDSGVRAIWCYSFNQTLPARSGFADMQSRLAFLEDFGTRQFSAPGELVTLGVCPEEMAYWPTSRDSVVKSFELARHFGAPIFVHANGYTVGDGEYPGEVELIDGFGLLGPDLTLVHMGYTKESEWQRLGEAGVNVSFTPETELQMGMNMPPITAAKATGVNISIGVDITANNSGDLFTQMRMALQIERAKLAAPHAGALYSRTGIDCAEALYWGTMGGARAVGLQDRIGSLTPGKDADVVLLRADGIAMVGWDRGNPSATVVQQAGTHVVDTVLVRGRVVKRDGRLLADERRACALLEQTSRHVRTEAAKQGGFDLSTEELYGRLSSRMAAADGQAA</sequence>
<dbReference type="NCBIfam" id="NF006056">
    <property type="entry name" value="PRK08204.1"/>
    <property type="match status" value="1"/>
</dbReference>
<dbReference type="Pfam" id="PF01979">
    <property type="entry name" value="Amidohydro_1"/>
    <property type="match status" value="1"/>
</dbReference>
<dbReference type="PANTHER" id="PTHR43794:SF11">
    <property type="entry name" value="AMIDOHYDROLASE-RELATED DOMAIN-CONTAINING PROTEIN"/>
    <property type="match status" value="1"/>
</dbReference>
<dbReference type="KEGG" id="rdi:CMV14_19415"/>
<evidence type="ECO:0000313" key="5">
    <source>
        <dbReference type="Proteomes" id="UP000218934"/>
    </source>
</evidence>
<evidence type="ECO:0000256" key="2">
    <source>
        <dbReference type="ARBA" id="ARBA00022801"/>
    </source>
</evidence>
<protein>
    <recommendedName>
        <fullName evidence="3">Amidohydrolase-related domain-containing protein</fullName>
    </recommendedName>
</protein>
<dbReference type="SUPFAM" id="SSF51338">
    <property type="entry name" value="Composite domain of metallo-dependent hydrolases"/>
    <property type="match status" value="1"/>
</dbReference>
<evidence type="ECO:0000259" key="3">
    <source>
        <dbReference type="Pfam" id="PF01979"/>
    </source>
</evidence>
<dbReference type="EMBL" id="NWUF01000012">
    <property type="protein sequence ID" value="PCE41815.1"/>
    <property type="molecule type" value="Genomic_DNA"/>
</dbReference>
<dbReference type="AlphaFoldDB" id="A0A2A4FSU8"/>
<gene>
    <name evidence="4" type="ORF">COO09_13750</name>
</gene>
<keyword evidence="2" id="KW-0378">Hydrolase</keyword>
<organism evidence="4 5">
    <name type="scientific">Rhizorhabdus dicambivorans</name>
    <dbReference type="NCBI Taxonomy" id="1850238"/>
    <lineage>
        <taxon>Bacteria</taxon>
        <taxon>Pseudomonadati</taxon>
        <taxon>Pseudomonadota</taxon>
        <taxon>Alphaproteobacteria</taxon>
        <taxon>Sphingomonadales</taxon>
        <taxon>Sphingomonadaceae</taxon>
        <taxon>Rhizorhabdus</taxon>
    </lineage>
</organism>
<reference evidence="4 5" key="1">
    <citation type="submission" date="2017-09" db="EMBL/GenBank/DDBJ databases">
        <title>The Catabolism of 3,6-Dichlorosalicylic acid is Initiated by the Cytochrome P450 Monooxygenase DsmABC in Rhizorhabdus dicambivorans Ndbn-20.</title>
        <authorList>
            <person name="Na L."/>
        </authorList>
    </citation>
    <scope>NUCLEOTIDE SEQUENCE [LARGE SCALE GENOMIC DNA]</scope>
    <source>
        <strain evidence="4 5">Ndbn-20m</strain>
    </source>
</reference>
<proteinExistence type="inferred from homology"/>
<feature type="domain" description="Amidohydrolase-related" evidence="3">
    <location>
        <begin position="63"/>
        <end position="428"/>
    </location>
</feature>
<evidence type="ECO:0000313" key="4">
    <source>
        <dbReference type="EMBL" id="PCE41815.1"/>
    </source>
</evidence>
<dbReference type="InterPro" id="IPR050287">
    <property type="entry name" value="MTA/SAH_deaminase"/>
</dbReference>
<keyword evidence="5" id="KW-1185">Reference proteome</keyword>
<dbReference type="Gene3D" id="3.20.20.140">
    <property type="entry name" value="Metal-dependent hydrolases"/>
    <property type="match status" value="1"/>
</dbReference>
<dbReference type="PANTHER" id="PTHR43794">
    <property type="entry name" value="AMINOHYDROLASE SSNA-RELATED"/>
    <property type="match status" value="1"/>
</dbReference>